<gene>
    <name evidence="2" type="ORF">PC9H_008755</name>
</gene>
<dbReference type="GO" id="GO:0005829">
    <property type="term" value="C:cytosol"/>
    <property type="evidence" value="ECO:0007669"/>
    <property type="project" value="TreeGrafter"/>
</dbReference>
<dbReference type="Proteomes" id="UP000623687">
    <property type="component" value="Unassembled WGS sequence"/>
</dbReference>
<dbReference type="EMBL" id="JACETU010000006">
    <property type="protein sequence ID" value="KAF7426387.1"/>
    <property type="molecule type" value="Genomic_DNA"/>
</dbReference>
<comment type="caution">
    <text evidence="2">The sequence shown here is derived from an EMBL/GenBank/DDBJ whole genome shotgun (WGS) entry which is preliminary data.</text>
</comment>
<dbReference type="RefSeq" id="XP_036629691.1">
    <property type="nucleotide sequence ID" value="XM_036778263.1"/>
</dbReference>
<dbReference type="GeneID" id="59378573"/>
<proteinExistence type="predicted"/>
<dbReference type="GO" id="GO:0016791">
    <property type="term" value="F:phosphatase activity"/>
    <property type="evidence" value="ECO:0007669"/>
    <property type="project" value="TreeGrafter"/>
</dbReference>
<evidence type="ECO:0000313" key="3">
    <source>
        <dbReference type="Proteomes" id="UP000623687"/>
    </source>
</evidence>
<feature type="region of interest" description="Disordered" evidence="1">
    <location>
        <begin position="281"/>
        <end position="306"/>
    </location>
</feature>
<dbReference type="Pfam" id="PF00300">
    <property type="entry name" value="His_Phos_1"/>
    <property type="match status" value="1"/>
</dbReference>
<dbReference type="InterPro" id="IPR013078">
    <property type="entry name" value="His_Pase_superF_clade-1"/>
</dbReference>
<name>A0A8H6ZSC9_PLEOS</name>
<dbReference type="PANTHER" id="PTHR48100">
    <property type="entry name" value="BROAD-SPECIFICITY PHOSPHATASE YOR283W-RELATED"/>
    <property type="match status" value="1"/>
</dbReference>
<dbReference type="SMART" id="SM00855">
    <property type="entry name" value="PGAM"/>
    <property type="match status" value="1"/>
</dbReference>
<dbReference type="Gene3D" id="3.40.50.1240">
    <property type="entry name" value="Phosphoglycerate mutase-like"/>
    <property type="match status" value="1"/>
</dbReference>
<protein>
    <submittedName>
        <fullName evidence="2">Uncharacterized protein</fullName>
    </submittedName>
</protein>
<evidence type="ECO:0000256" key="1">
    <source>
        <dbReference type="SAM" id="MobiDB-lite"/>
    </source>
</evidence>
<keyword evidence="3" id="KW-1185">Reference proteome</keyword>
<feature type="compositionally biased region" description="Basic and acidic residues" evidence="1">
    <location>
        <begin position="290"/>
        <end position="299"/>
    </location>
</feature>
<dbReference type="CDD" id="cd07067">
    <property type="entry name" value="HP_PGM_like"/>
    <property type="match status" value="1"/>
</dbReference>
<accession>A0A8H6ZSC9</accession>
<dbReference type="SUPFAM" id="SSF53254">
    <property type="entry name" value="Phosphoglycerate mutase-like"/>
    <property type="match status" value="1"/>
</dbReference>
<sequence length="423" mass="47358">MDHSILDDTFQQVMQPFIGDDLDATIERLKEEVAESTVAGDPIGLPEIVLALSGLKRGSRSTVAGDPGGFKKIVLAFLGQAFSSWDAIPQVLHITDFVGTKDQGFNELFFEAIRSGKWSSMRVHPLLSSEWSTPLFFHFPVALSTAGSEAAKDLARKFEHYRLGGNPSASTTRPEPLWLTVSFVRHAQSQANIGSVSIIDPQLTNFGRKEATDLGAEWSSTRIDKLYLSPTARTRQTTEKLLDGRADVETEERELLIEQDLGPEYTHLLVTGQIEAASNLKTNGARPGSRRVDDRREYRTPGGESQNDLARRAQLALLQIIFDHGVHLSTPPTPESWDGSLVEGIPHIVLVTHNLFLSELFESLLCWEQSGHTETLIEYGNAEWSRHLLRLDWPDDNFSFKSYRGSSFGLRLGNWYKMWNEIH</sequence>
<dbReference type="InterPro" id="IPR050275">
    <property type="entry name" value="PGM_Phosphatase"/>
</dbReference>
<reference evidence="2" key="1">
    <citation type="submission" date="2019-07" db="EMBL/GenBank/DDBJ databases">
        <authorList>
            <person name="Palmer J.M."/>
        </authorList>
    </citation>
    <scope>NUCLEOTIDE SEQUENCE</scope>
    <source>
        <strain evidence="2">PC9</strain>
    </source>
</reference>
<organism evidence="2 3">
    <name type="scientific">Pleurotus ostreatus</name>
    <name type="common">Oyster mushroom</name>
    <name type="synonym">White-rot fungus</name>
    <dbReference type="NCBI Taxonomy" id="5322"/>
    <lineage>
        <taxon>Eukaryota</taxon>
        <taxon>Fungi</taxon>
        <taxon>Dikarya</taxon>
        <taxon>Basidiomycota</taxon>
        <taxon>Agaricomycotina</taxon>
        <taxon>Agaricomycetes</taxon>
        <taxon>Agaricomycetidae</taxon>
        <taxon>Agaricales</taxon>
        <taxon>Pleurotineae</taxon>
        <taxon>Pleurotaceae</taxon>
        <taxon>Pleurotus</taxon>
    </lineage>
</organism>
<dbReference type="VEuPathDB" id="FungiDB:PC9H_008755"/>
<dbReference type="AlphaFoldDB" id="A0A8H6ZSC9"/>
<dbReference type="InterPro" id="IPR029033">
    <property type="entry name" value="His_PPase_superfam"/>
</dbReference>
<evidence type="ECO:0000313" key="2">
    <source>
        <dbReference type="EMBL" id="KAF7426387.1"/>
    </source>
</evidence>
<dbReference type="PANTHER" id="PTHR48100:SF44">
    <property type="entry name" value="PHOSPHATASE C1620.13-RELATED"/>
    <property type="match status" value="1"/>
</dbReference>
<dbReference type="OrthoDB" id="354304at2759"/>